<dbReference type="GO" id="GO:0030288">
    <property type="term" value="C:outer membrane-bounded periplasmic space"/>
    <property type="evidence" value="ECO:0007669"/>
    <property type="project" value="UniProtKB-ARBA"/>
</dbReference>
<reference evidence="4 5" key="1">
    <citation type="submission" date="2020-08" db="EMBL/GenBank/DDBJ databases">
        <title>Genomic Encyclopedia of Type Strains, Phase IV (KMG-IV): sequencing the most valuable type-strain genomes for metagenomic binning, comparative biology and taxonomic classification.</title>
        <authorList>
            <person name="Goeker M."/>
        </authorList>
    </citation>
    <scope>NUCLEOTIDE SEQUENCE [LARGE SCALE GENOMIC DNA]</scope>
    <source>
        <strain evidence="4 5">DSM 25024</strain>
    </source>
</reference>
<dbReference type="Gene3D" id="3.90.76.10">
    <property type="entry name" value="Dipeptide-binding Protein, Domain 1"/>
    <property type="match status" value="1"/>
</dbReference>
<dbReference type="InterPro" id="IPR030678">
    <property type="entry name" value="Peptide/Ni-bd"/>
</dbReference>
<dbReference type="OrthoDB" id="8144963at2"/>
<evidence type="ECO:0000256" key="1">
    <source>
        <dbReference type="ARBA" id="ARBA00004418"/>
    </source>
</evidence>
<dbReference type="Gene3D" id="3.40.190.10">
    <property type="entry name" value="Periplasmic binding protein-like II"/>
    <property type="match status" value="1"/>
</dbReference>
<comment type="similarity">
    <text evidence="2">Belongs to the bacterial solute-binding protein 5 family.</text>
</comment>
<feature type="domain" description="Solute-binding protein family 5" evidence="3">
    <location>
        <begin position="45"/>
        <end position="356"/>
    </location>
</feature>
<dbReference type="Gene3D" id="3.10.105.10">
    <property type="entry name" value="Dipeptide-binding Protein, Domain 3"/>
    <property type="match status" value="1"/>
</dbReference>
<protein>
    <submittedName>
        <fullName evidence="4">Peptide/nickel transport system substrate-binding protein</fullName>
    </submittedName>
</protein>
<dbReference type="PIRSF" id="PIRSF002741">
    <property type="entry name" value="MppA"/>
    <property type="match status" value="1"/>
</dbReference>
<name>A0A7W6BV11_9HYPH</name>
<evidence type="ECO:0000313" key="5">
    <source>
        <dbReference type="Proteomes" id="UP000531216"/>
    </source>
</evidence>
<dbReference type="AlphaFoldDB" id="A0A7W6BV11"/>
<dbReference type="GO" id="GO:1904680">
    <property type="term" value="F:peptide transmembrane transporter activity"/>
    <property type="evidence" value="ECO:0007669"/>
    <property type="project" value="TreeGrafter"/>
</dbReference>
<comment type="caution">
    <text evidence="4">The sequence shown here is derived from an EMBL/GenBank/DDBJ whole genome shotgun (WGS) entry which is preliminary data.</text>
</comment>
<proteinExistence type="inferred from homology"/>
<dbReference type="SUPFAM" id="SSF53850">
    <property type="entry name" value="Periplasmic binding protein-like II"/>
    <property type="match status" value="1"/>
</dbReference>
<keyword evidence="5" id="KW-1185">Reference proteome</keyword>
<dbReference type="EMBL" id="JACIDO010000001">
    <property type="protein sequence ID" value="MBB3934241.1"/>
    <property type="molecule type" value="Genomic_DNA"/>
</dbReference>
<comment type="subcellular location">
    <subcellularLocation>
        <location evidence="1">Periplasm</location>
    </subcellularLocation>
</comment>
<organism evidence="4 5">
    <name type="scientific">Aureimonas phyllosphaerae</name>
    <dbReference type="NCBI Taxonomy" id="1166078"/>
    <lineage>
        <taxon>Bacteria</taxon>
        <taxon>Pseudomonadati</taxon>
        <taxon>Pseudomonadota</taxon>
        <taxon>Alphaproteobacteria</taxon>
        <taxon>Hyphomicrobiales</taxon>
        <taxon>Aurantimonadaceae</taxon>
        <taxon>Aureimonas</taxon>
    </lineage>
</organism>
<evidence type="ECO:0000259" key="3">
    <source>
        <dbReference type="Pfam" id="PF00496"/>
    </source>
</evidence>
<dbReference type="GO" id="GO:0043190">
    <property type="term" value="C:ATP-binding cassette (ABC) transporter complex"/>
    <property type="evidence" value="ECO:0007669"/>
    <property type="project" value="InterPro"/>
</dbReference>
<dbReference type="PANTHER" id="PTHR30290">
    <property type="entry name" value="PERIPLASMIC BINDING COMPONENT OF ABC TRANSPORTER"/>
    <property type="match status" value="1"/>
</dbReference>
<dbReference type="RefSeq" id="WP_090958729.1">
    <property type="nucleotide sequence ID" value="NZ_FOOA01000001.1"/>
</dbReference>
<dbReference type="Pfam" id="PF00496">
    <property type="entry name" value="SBP_bac_5"/>
    <property type="match status" value="1"/>
</dbReference>
<dbReference type="GO" id="GO:0015833">
    <property type="term" value="P:peptide transport"/>
    <property type="evidence" value="ECO:0007669"/>
    <property type="project" value="TreeGrafter"/>
</dbReference>
<gene>
    <name evidence="4" type="ORF">GGR05_000352</name>
</gene>
<dbReference type="InterPro" id="IPR000914">
    <property type="entry name" value="SBP_5_dom"/>
</dbReference>
<dbReference type="Proteomes" id="UP000531216">
    <property type="component" value="Unassembled WGS sequence"/>
</dbReference>
<evidence type="ECO:0000313" key="4">
    <source>
        <dbReference type="EMBL" id="MBB3934241.1"/>
    </source>
</evidence>
<dbReference type="InterPro" id="IPR039424">
    <property type="entry name" value="SBP_5"/>
</dbReference>
<sequence>MTPPVTILQRRSDLVDPHDCTDAADDLSILSAICETLVRRGDDGFKPGLAERWSVEPDARRWRFRIRDGASFHDGSRCDARAVAQSLHRMAREDKGYTLGAPAVWRQYLGQATIAGDGLDLSIDLAEPMADLLDVLVQGFIASPDCLPTMDAGDMAAVAGTGPYRVETVRDGSVRLQPAADASLPPLVFQAMPDAEARAAALREGQADVATNLPFAADLGAATTRVETLNPVAIIFLMNAARGPLRDVRLRRALSLALDRDALVRDVMDGGATPLHGFVSPVHFGAGHEAAPARDPAAARALLGQAGHGEGLTLTVSCPTRLPDEAVRLTAALGAQLAEIGVTLEVTYHEDREAYAHQVRRKEIGDLAVFDSSPLSTYRVLVEKLDARVEGSWWEGYHNAEVEDLIDRGRRSTDDAARAAIYRLAYRVLQDDPAWLTLYNPIRVTGLRGHHPGFALPKDAVLDVTRLPQVTHG</sequence>
<accession>A0A7W6BV11</accession>
<evidence type="ECO:0000256" key="2">
    <source>
        <dbReference type="ARBA" id="ARBA00005695"/>
    </source>
</evidence>